<keyword evidence="3" id="KW-1185">Reference proteome</keyword>
<proteinExistence type="predicted"/>
<protein>
    <recommendedName>
        <fullName evidence="4">Homeodomain-like domain-containing protein</fullName>
    </recommendedName>
</protein>
<evidence type="ECO:0000313" key="2">
    <source>
        <dbReference type="EMBL" id="KAJ4317170.1"/>
    </source>
</evidence>
<dbReference type="OrthoDB" id="4985370at2759"/>
<evidence type="ECO:0008006" key="4">
    <source>
        <dbReference type="Google" id="ProtNLM"/>
    </source>
</evidence>
<comment type="caution">
    <text evidence="2">The sequence shown here is derived from an EMBL/GenBank/DDBJ whole genome shotgun (WGS) entry which is preliminary data.</text>
</comment>
<dbReference type="AlphaFoldDB" id="A0A9W8W9V7"/>
<evidence type="ECO:0000313" key="3">
    <source>
        <dbReference type="Proteomes" id="UP001140502"/>
    </source>
</evidence>
<reference evidence="2" key="1">
    <citation type="submission" date="2022-10" db="EMBL/GenBank/DDBJ databases">
        <title>Tapping the CABI collections for fungal endophytes: first genome assemblies for Collariella, Neodidymelliopsis, Ascochyta clinopodiicola, Didymella pomorum, Didymosphaeria variabile, Neocosmospora piperis and Neocucurbitaria cava.</title>
        <authorList>
            <person name="Hill R."/>
        </authorList>
    </citation>
    <scope>NUCLEOTIDE SEQUENCE</scope>
    <source>
        <strain evidence="2">IMI 366586</strain>
    </source>
</reference>
<gene>
    <name evidence="2" type="ORF">N0V84_007474</name>
</gene>
<dbReference type="Proteomes" id="UP001140502">
    <property type="component" value="Unassembled WGS sequence"/>
</dbReference>
<accession>A0A9W8W9V7</accession>
<evidence type="ECO:0000256" key="1">
    <source>
        <dbReference type="SAM" id="MobiDB-lite"/>
    </source>
</evidence>
<sequence length="139" mass="15870">MERRNNIVTPWQGRALQNGRTPLPEGPGERPWVSHPNTLVAAPAAYFGLAPDNGSSHGTRWDIQAIAKLLALRQRDTTWEDIASQMGRSVTAVVSAYALWYDRLYHHLLNEEENKKAERTWLDAHRRWSAVQESVAERE</sequence>
<feature type="region of interest" description="Disordered" evidence="1">
    <location>
        <begin position="1"/>
        <end position="28"/>
    </location>
</feature>
<dbReference type="EMBL" id="JAPEUR010000165">
    <property type="protein sequence ID" value="KAJ4317170.1"/>
    <property type="molecule type" value="Genomic_DNA"/>
</dbReference>
<organism evidence="2 3">
    <name type="scientific">Fusarium piperis</name>
    <dbReference type="NCBI Taxonomy" id="1435070"/>
    <lineage>
        <taxon>Eukaryota</taxon>
        <taxon>Fungi</taxon>
        <taxon>Dikarya</taxon>
        <taxon>Ascomycota</taxon>
        <taxon>Pezizomycotina</taxon>
        <taxon>Sordariomycetes</taxon>
        <taxon>Hypocreomycetidae</taxon>
        <taxon>Hypocreales</taxon>
        <taxon>Nectriaceae</taxon>
        <taxon>Fusarium</taxon>
        <taxon>Fusarium solani species complex</taxon>
    </lineage>
</organism>
<name>A0A9W8W9V7_9HYPO</name>